<dbReference type="Gene3D" id="2.40.50.90">
    <property type="match status" value="1"/>
</dbReference>
<dbReference type="PANTHER" id="PTHR22948:SF65">
    <property type="entry name" value="A-KINASE ANCHORING PROTEIN 1"/>
    <property type="match status" value="1"/>
</dbReference>
<dbReference type="SMART" id="SM00333">
    <property type="entry name" value="TUDOR"/>
    <property type="match status" value="1"/>
</dbReference>
<dbReference type="InterPro" id="IPR004087">
    <property type="entry name" value="KH_dom"/>
</dbReference>
<feature type="compositionally biased region" description="Basic and acidic residues" evidence="2">
    <location>
        <begin position="207"/>
        <end position="216"/>
    </location>
</feature>
<sequence>MNGDQVQNRVLYCLDVLDFLAPECNIRHSTTPSAHDDDDPLRVMPINLNVSKQTAAILIGGTAAAAATLAYFSILAKDRREVDDQDQKIDIMMAQGEISSTDSVTINLNNNSKMFVEDIHHSSVPTRAGRKNYRAMKKVNSNDSNNQQNEIKNYVNVQSNGDLIGENRRLIEQFSTQLAICNDHLSIFTNNDQIDDRDFDETQESQRMTEIKEGQKSDSPSTFYDRNSDVRIDYIQCRLMNKDDTFYLTEGSSQDSGHGPSIVLTSHISPVVDEHIEQPLVYEFEIPQTIVGLIIGREGTTIKQFTERSGAQMIIRRHYAGDHAKICTVEGQREQINNCLRFIRRKFPPSRFPELKLTPVMPPPIIYPVTPVFDSVVKLSLPESVKCEVVVSSLVDTGHFFLQQPTHPSFTSLARLDQYMLAVYSQPVGIPCLPRPVEEGVVCAAPVIDGWFRAQTTQTYDETDEVLVKFVDYGGYLKLPANDLRQIRSDFMTLPFQAVECTLARVKPINDDIWASESVSFFESCIYGKIVEALVVGQGPGNTAAVELFYTTASTSNETDGEQKTVAINDTLVEYGFAKYDEENL</sequence>
<evidence type="ECO:0000313" key="5">
    <source>
        <dbReference type="WBParaSite" id="nRc.2.0.1.t43374-RA"/>
    </source>
</evidence>
<accession>A0A915KY15</accession>
<protein>
    <submittedName>
        <fullName evidence="5">Tudor domain-containing protein</fullName>
    </submittedName>
</protein>
<name>A0A915KY15_ROMCU</name>
<reference evidence="5" key="1">
    <citation type="submission" date="2022-11" db="UniProtKB">
        <authorList>
            <consortium name="WormBaseParasite"/>
        </authorList>
    </citation>
    <scope>IDENTIFICATION</scope>
</reference>
<dbReference type="PROSITE" id="PS50084">
    <property type="entry name" value="KH_TYPE_1"/>
    <property type="match status" value="1"/>
</dbReference>
<keyword evidence="1" id="KW-0694">RNA-binding</keyword>
<keyword evidence="4" id="KW-1185">Reference proteome</keyword>
<proteinExistence type="predicted"/>
<dbReference type="GO" id="GO:0003723">
    <property type="term" value="F:RNA binding"/>
    <property type="evidence" value="ECO:0007669"/>
    <property type="project" value="UniProtKB-UniRule"/>
</dbReference>
<evidence type="ECO:0000256" key="1">
    <source>
        <dbReference type="PROSITE-ProRule" id="PRU00117"/>
    </source>
</evidence>
<dbReference type="InterPro" id="IPR004088">
    <property type="entry name" value="KH_dom_type_1"/>
</dbReference>
<feature type="region of interest" description="Disordered" evidence="2">
    <location>
        <begin position="203"/>
        <end position="223"/>
    </location>
</feature>
<dbReference type="PROSITE" id="PS50304">
    <property type="entry name" value="TUDOR"/>
    <property type="match status" value="1"/>
</dbReference>
<dbReference type="GO" id="GO:0005739">
    <property type="term" value="C:mitochondrion"/>
    <property type="evidence" value="ECO:0007669"/>
    <property type="project" value="UniProtKB-ARBA"/>
</dbReference>
<dbReference type="WBParaSite" id="nRc.2.0.1.t43374-RA">
    <property type="protein sequence ID" value="nRc.2.0.1.t43374-RA"/>
    <property type="gene ID" value="nRc.2.0.1.g43374"/>
</dbReference>
<dbReference type="Gene3D" id="3.30.1370.10">
    <property type="entry name" value="K Homology domain, type 1"/>
    <property type="match status" value="1"/>
</dbReference>
<organism evidence="4 5">
    <name type="scientific">Romanomermis culicivorax</name>
    <name type="common">Nematode worm</name>
    <dbReference type="NCBI Taxonomy" id="13658"/>
    <lineage>
        <taxon>Eukaryota</taxon>
        <taxon>Metazoa</taxon>
        <taxon>Ecdysozoa</taxon>
        <taxon>Nematoda</taxon>
        <taxon>Enoplea</taxon>
        <taxon>Dorylaimia</taxon>
        <taxon>Mermithida</taxon>
        <taxon>Mermithoidea</taxon>
        <taxon>Mermithidae</taxon>
        <taxon>Romanomermis</taxon>
    </lineage>
</organism>
<dbReference type="AlphaFoldDB" id="A0A915KY15"/>
<feature type="domain" description="Tudor" evidence="3">
    <location>
        <begin position="436"/>
        <end position="494"/>
    </location>
</feature>
<dbReference type="InterPro" id="IPR036612">
    <property type="entry name" value="KH_dom_type_1_sf"/>
</dbReference>
<dbReference type="InterPro" id="IPR047368">
    <property type="entry name" value="KH-I_AKAP1"/>
</dbReference>
<dbReference type="PANTHER" id="PTHR22948">
    <property type="entry name" value="TUDOR DOMAIN CONTAINING PROTEIN"/>
    <property type="match status" value="1"/>
</dbReference>
<dbReference type="CDD" id="cd22395">
    <property type="entry name" value="KH-I_AKAP1"/>
    <property type="match status" value="1"/>
</dbReference>
<dbReference type="Proteomes" id="UP000887565">
    <property type="component" value="Unplaced"/>
</dbReference>
<dbReference type="CDD" id="cd20407">
    <property type="entry name" value="Tudor_AKAP1"/>
    <property type="match status" value="1"/>
</dbReference>
<evidence type="ECO:0000259" key="3">
    <source>
        <dbReference type="PROSITE" id="PS50304"/>
    </source>
</evidence>
<dbReference type="Gene3D" id="2.30.30.140">
    <property type="match status" value="1"/>
</dbReference>
<dbReference type="InterPro" id="IPR050621">
    <property type="entry name" value="Tudor_domain_containing"/>
</dbReference>
<dbReference type="InterPro" id="IPR002999">
    <property type="entry name" value="Tudor"/>
</dbReference>
<evidence type="ECO:0000313" key="4">
    <source>
        <dbReference type="Proteomes" id="UP000887565"/>
    </source>
</evidence>
<dbReference type="InterPro" id="IPR035437">
    <property type="entry name" value="SNase_OB-fold_sf"/>
</dbReference>
<dbReference type="SMART" id="SM00322">
    <property type="entry name" value="KH"/>
    <property type="match status" value="1"/>
</dbReference>
<dbReference type="Pfam" id="PF00567">
    <property type="entry name" value="TUDOR"/>
    <property type="match status" value="1"/>
</dbReference>
<dbReference type="InterPro" id="IPR047367">
    <property type="entry name" value="Tudor_AKAP1"/>
</dbReference>
<dbReference type="Pfam" id="PF00013">
    <property type="entry name" value="KH_1"/>
    <property type="match status" value="1"/>
</dbReference>
<evidence type="ECO:0000256" key="2">
    <source>
        <dbReference type="SAM" id="MobiDB-lite"/>
    </source>
</evidence>
<dbReference type="SUPFAM" id="SSF54791">
    <property type="entry name" value="Eukaryotic type KH-domain (KH-domain type I)"/>
    <property type="match status" value="1"/>
</dbReference>
<dbReference type="SUPFAM" id="SSF63748">
    <property type="entry name" value="Tudor/PWWP/MBT"/>
    <property type="match status" value="1"/>
</dbReference>